<reference evidence="4 5" key="1">
    <citation type="journal article" date="2015" name="Stand. Genomic Sci.">
        <title>Complete genome sequence and description of Salinispira pacifica gen. nov., sp. nov., a novel spirochaete isolated form a hypersaline microbial mat.</title>
        <authorList>
            <person name="Ben Hania W."/>
            <person name="Joseph M."/>
            <person name="Schumann P."/>
            <person name="Bunk B."/>
            <person name="Fiebig A."/>
            <person name="Sproer C."/>
            <person name="Klenk H.P."/>
            <person name="Fardeau M.L."/>
            <person name="Spring S."/>
        </authorList>
    </citation>
    <scope>NUCLEOTIDE SEQUENCE [LARGE SCALE GENOMIC DNA]</scope>
    <source>
        <strain evidence="4 5">L21-RPul-D2</strain>
    </source>
</reference>
<organism evidence="4 5">
    <name type="scientific">Salinispira pacifica</name>
    <dbReference type="NCBI Taxonomy" id="1307761"/>
    <lineage>
        <taxon>Bacteria</taxon>
        <taxon>Pseudomonadati</taxon>
        <taxon>Spirochaetota</taxon>
        <taxon>Spirochaetia</taxon>
        <taxon>Spirochaetales</taxon>
        <taxon>Spirochaetaceae</taxon>
        <taxon>Salinispira</taxon>
    </lineage>
</organism>
<dbReference type="eggNOG" id="COG1293">
    <property type="taxonomic scope" value="Bacteria"/>
</dbReference>
<feature type="coiled-coil region" evidence="1">
    <location>
        <begin position="319"/>
        <end position="346"/>
    </location>
</feature>
<feature type="region of interest" description="Disordered" evidence="2">
    <location>
        <begin position="260"/>
        <end position="290"/>
    </location>
</feature>
<dbReference type="HOGENOM" id="CLU_022481_2_0_12"/>
<dbReference type="Pfam" id="PF05670">
    <property type="entry name" value="NFACT-R_1"/>
    <property type="match status" value="1"/>
</dbReference>
<dbReference type="PATRIC" id="fig|1307761.3.peg.1606"/>
<dbReference type="GO" id="GO:1990112">
    <property type="term" value="C:RQC complex"/>
    <property type="evidence" value="ECO:0007669"/>
    <property type="project" value="TreeGrafter"/>
</dbReference>
<evidence type="ECO:0000313" key="5">
    <source>
        <dbReference type="Proteomes" id="UP000018680"/>
    </source>
</evidence>
<dbReference type="GO" id="GO:0072344">
    <property type="term" value="P:rescue of stalled ribosome"/>
    <property type="evidence" value="ECO:0007669"/>
    <property type="project" value="TreeGrafter"/>
</dbReference>
<evidence type="ECO:0000256" key="1">
    <source>
        <dbReference type="SAM" id="Coils"/>
    </source>
</evidence>
<dbReference type="EMBL" id="CP006939">
    <property type="protein sequence ID" value="AHC14996.1"/>
    <property type="molecule type" value="Genomic_DNA"/>
</dbReference>
<evidence type="ECO:0000259" key="3">
    <source>
        <dbReference type="Pfam" id="PF05670"/>
    </source>
</evidence>
<dbReference type="AlphaFoldDB" id="V5WIK7"/>
<dbReference type="PANTHER" id="PTHR15239:SF6">
    <property type="entry name" value="RIBOSOME QUALITY CONTROL COMPLEX SUBUNIT NEMF"/>
    <property type="match status" value="1"/>
</dbReference>
<dbReference type="InterPro" id="IPR008532">
    <property type="entry name" value="NFACT_RNA-bd"/>
</dbReference>
<name>V5WIK7_9SPIO</name>
<keyword evidence="1" id="KW-0175">Coiled coil</keyword>
<protein>
    <submittedName>
        <fullName evidence="4">Fibronectin/fibrinogen-binding protein</fullName>
    </submittedName>
</protein>
<dbReference type="Proteomes" id="UP000018680">
    <property type="component" value="Chromosome"/>
</dbReference>
<accession>V5WIK7</accession>
<evidence type="ECO:0000313" key="4">
    <source>
        <dbReference type="EMBL" id="AHC14996.1"/>
    </source>
</evidence>
<dbReference type="Gene3D" id="2.30.310.10">
    <property type="entry name" value="ibrinogen binding protein from staphylococcus aureus domain"/>
    <property type="match status" value="1"/>
</dbReference>
<sequence>MSLNWKEINLVLQELQLDGCHIQQIFQRDYRNIYFQMYRPGETFYLRICLEQGKTRIHSSPTKPRSRGVQPRFSQFLRARIRGGKIEEAGQVGEERIIRLKVVKGGEISLIFIRLWSSAGNIIVCDENMEILDVAYRKPGRRESSGEIFTLPEAVHDQEKRKKIEAVAVRPPSPGSSFQESIAAEYGQRERDEERLRLLKELKRYYSMRENSFSSRLKRISAAEAKLEKAHELSHMGNLILSNIWKITKGDDRVEVEDFREQGMREDDSPARPEEEGSGNEPGNAGVSGRICIELDPGLSPGENAELYFSKAGKIRSRSEHLQQERENVEGNLKRVRSILSELESEETSLSRIRELHADHREESGGSQGGKKQAGTPGLEFISNGFKILVGRTSRENDSLLRRHTRGNDTWIHTRDYPGGYVFIKQKSGKSVPLDVLLDAGNLALHFSKAKNNGQADMYYTQVKYLRRPKQGKTGLVLPTQEKNLFIKADESRLNRLLKGGNE</sequence>
<feature type="compositionally biased region" description="Basic and acidic residues" evidence="2">
    <location>
        <begin position="260"/>
        <end position="275"/>
    </location>
</feature>
<keyword evidence="5" id="KW-1185">Reference proteome</keyword>
<feature type="domain" description="NFACT RNA-binding" evidence="3">
    <location>
        <begin position="383"/>
        <end position="471"/>
    </location>
</feature>
<evidence type="ECO:0000256" key="2">
    <source>
        <dbReference type="SAM" id="MobiDB-lite"/>
    </source>
</evidence>
<proteinExistence type="predicted"/>
<dbReference type="InterPro" id="IPR051608">
    <property type="entry name" value="RQC_Subunit_NEMF"/>
</dbReference>
<dbReference type="GO" id="GO:0043023">
    <property type="term" value="F:ribosomal large subunit binding"/>
    <property type="evidence" value="ECO:0007669"/>
    <property type="project" value="TreeGrafter"/>
</dbReference>
<dbReference type="KEGG" id="slr:L21SP2_1611"/>
<dbReference type="STRING" id="1307761.L21SP2_1611"/>
<dbReference type="RefSeq" id="WP_024267916.1">
    <property type="nucleotide sequence ID" value="NC_023035.1"/>
</dbReference>
<dbReference type="GO" id="GO:0000049">
    <property type="term" value="F:tRNA binding"/>
    <property type="evidence" value="ECO:0007669"/>
    <property type="project" value="TreeGrafter"/>
</dbReference>
<dbReference type="OrthoDB" id="9766163at2"/>
<dbReference type="PANTHER" id="PTHR15239">
    <property type="entry name" value="NUCLEAR EXPORT MEDIATOR FACTOR NEMF"/>
    <property type="match status" value="1"/>
</dbReference>
<gene>
    <name evidence="4" type="ORF">L21SP2_1611</name>
</gene>
<dbReference type="Pfam" id="PF05833">
    <property type="entry name" value="NFACT_N"/>
    <property type="match status" value="2"/>
</dbReference>